<dbReference type="AlphaFoldDB" id="A0AAF0UAR7"/>
<dbReference type="InterPro" id="IPR041577">
    <property type="entry name" value="RT_RNaseH_2"/>
</dbReference>
<dbReference type="Proteomes" id="UP001234989">
    <property type="component" value="Chromosome 8"/>
</dbReference>
<gene>
    <name evidence="3" type="ORF">MTR67_035534</name>
</gene>
<feature type="domain" description="Tf2-1-like SH3-like" evidence="2">
    <location>
        <begin position="154"/>
        <end position="216"/>
    </location>
</feature>
<dbReference type="Pfam" id="PF24626">
    <property type="entry name" value="SH3_Tf2-1"/>
    <property type="match status" value="1"/>
</dbReference>
<evidence type="ECO:0008006" key="5">
    <source>
        <dbReference type="Google" id="ProtNLM"/>
    </source>
</evidence>
<keyword evidence="4" id="KW-1185">Reference proteome</keyword>
<dbReference type="PANTHER" id="PTHR46148:SF60">
    <property type="entry name" value="CHROMO DOMAIN-CONTAINING PROTEIN"/>
    <property type="match status" value="1"/>
</dbReference>
<protein>
    <recommendedName>
        <fullName evidence="5">Reverse transcriptase/retrotransposon-derived protein RNase H-like domain-containing protein</fullName>
    </recommendedName>
</protein>
<evidence type="ECO:0000259" key="2">
    <source>
        <dbReference type="Pfam" id="PF24626"/>
    </source>
</evidence>
<proteinExistence type="predicted"/>
<name>A0AAF0UAR7_SOLVR</name>
<dbReference type="Pfam" id="PF17919">
    <property type="entry name" value="RT_RNaseH_2"/>
    <property type="match status" value="1"/>
</dbReference>
<dbReference type="InterPro" id="IPR056924">
    <property type="entry name" value="SH3_Tf2-1"/>
</dbReference>
<dbReference type="EMBL" id="CP133619">
    <property type="protein sequence ID" value="WMV42149.1"/>
    <property type="molecule type" value="Genomic_DNA"/>
</dbReference>
<dbReference type="InterPro" id="IPR043502">
    <property type="entry name" value="DNA/RNA_pol_sf"/>
</dbReference>
<reference evidence="3" key="1">
    <citation type="submission" date="2023-08" db="EMBL/GenBank/DDBJ databases">
        <title>A de novo genome assembly of Solanum verrucosum Schlechtendal, a Mexican diploid species geographically isolated from the other diploid A-genome species in potato relatives.</title>
        <authorList>
            <person name="Hosaka K."/>
        </authorList>
    </citation>
    <scope>NUCLEOTIDE SEQUENCE</scope>
    <source>
        <tissue evidence="3">Young leaves</tissue>
    </source>
</reference>
<evidence type="ECO:0000313" key="4">
    <source>
        <dbReference type="Proteomes" id="UP001234989"/>
    </source>
</evidence>
<dbReference type="InterPro" id="IPR012337">
    <property type="entry name" value="RNaseH-like_sf"/>
</dbReference>
<dbReference type="SUPFAM" id="SSF53098">
    <property type="entry name" value="Ribonuclease H-like"/>
    <property type="match status" value="1"/>
</dbReference>
<organism evidence="3 4">
    <name type="scientific">Solanum verrucosum</name>
    <dbReference type="NCBI Taxonomy" id="315347"/>
    <lineage>
        <taxon>Eukaryota</taxon>
        <taxon>Viridiplantae</taxon>
        <taxon>Streptophyta</taxon>
        <taxon>Embryophyta</taxon>
        <taxon>Tracheophyta</taxon>
        <taxon>Spermatophyta</taxon>
        <taxon>Magnoliopsida</taxon>
        <taxon>eudicotyledons</taxon>
        <taxon>Gunneridae</taxon>
        <taxon>Pentapetalae</taxon>
        <taxon>asterids</taxon>
        <taxon>lamiids</taxon>
        <taxon>Solanales</taxon>
        <taxon>Solanaceae</taxon>
        <taxon>Solanoideae</taxon>
        <taxon>Solaneae</taxon>
        <taxon>Solanum</taxon>
    </lineage>
</organism>
<dbReference type="PANTHER" id="PTHR46148">
    <property type="entry name" value="CHROMO DOMAIN-CONTAINING PROTEIN"/>
    <property type="match status" value="1"/>
</dbReference>
<evidence type="ECO:0000313" key="3">
    <source>
        <dbReference type="EMBL" id="WMV42149.1"/>
    </source>
</evidence>
<dbReference type="InterPro" id="IPR036397">
    <property type="entry name" value="RNaseH_sf"/>
</dbReference>
<dbReference type="InterPro" id="IPR043128">
    <property type="entry name" value="Rev_trsase/Diguanyl_cyclase"/>
</dbReference>
<feature type="domain" description="Reverse transcriptase/retrotransposon-derived protein RNase H-like" evidence="1">
    <location>
        <begin position="26"/>
        <end position="106"/>
    </location>
</feature>
<dbReference type="SUPFAM" id="SSF56672">
    <property type="entry name" value="DNA/RNA polymerases"/>
    <property type="match status" value="1"/>
</dbReference>
<sequence length="246" mass="27754">MRFVEGFSSIAAPLTKLTQKKVKFQWSNECEKSFLELNTRLTTTHVLTLPDGPNDYVAYCDASRVDLGCVLMQQGKVIAYASTQLKTDGQAKRTIQTLEDTLRACVIDFKGSWDDHLPLIEFSNNNNFHSSIQMAPYEALYGRRCRSPIGSFEVFLTVSPMKGDMRFGKKGKLSPRYIGPYRILERVGNVSYELELPVELAAVHPDFHISLLNKCVDDLASIVPIECMVVKYSLTFEKVPVEILNC</sequence>
<evidence type="ECO:0000259" key="1">
    <source>
        <dbReference type="Pfam" id="PF17919"/>
    </source>
</evidence>
<dbReference type="Gene3D" id="3.30.420.10">
    <property type="entry name" value="Ribonuclease H-like superfamily/Ribonuclease H"/>
    <property type="match status" value="1"/>
</dbReference>
<dbReference type="GO" id="GO:0003676">
    <property type="term" value="F:nucleic acid binding"/>
    <property type="evidence" value="ECO:0007669"/>
    <property type="project" value="InterPro"/>
</dbReference>
<accession>A0AAF0UAR7</accession>
<dbReference type="Gene3D" id="3.30.70.270">
    <property type="match status" value="1"/>
</dbReference>